<dbReference type="InterPro" id="IPR036465">
    <property type="entry name" value="vWFA_dom_sf"/>
</dbReference>
<dbReference type="PROSITE" id="PS50234">
    <property type="entry name" value="VWFA"/>
    <property type="match status" value="1"/>
</dbReference>
<dbReference type="PANTHER" id="PTHR22550">
    <property type="entry name" value="SPORE GERMINATION PROTEIN"/>
    <property type="match status" value="1"/>
</dbReference>
<dbReference type="SUPFAM" id="SSF53300">
    <property type="entry name" value="vWA-like"/>
    <property type="match status" value="1"/>
</dbReference>
<proteinExistence type="predicted"/>
<keyword evidence="1" id="KW-0472">Membrane</keyword>
<feature type="domain" description="VWFA" evidence="2">
    <location>
        <begin position="97"/>
        <end position="292"/>
    </location>
</feature>
<feature type="transmembrane region" description="Helical" evidence="1">
    <location>
        <begin position="312"/>
        <end position="332"/>
    </location>
</feature>
<evidence type="ECO:0000313" key="4">
    <source>
        <dbReference type="Proteomes" id="UP001499959"/>
    </source>
</evidence>
<dbReference type="EMBL" id="BAABJE010000010">
    <property type="protein sequence ID" value="GAA4794940.1"/>
    <property type="molecule type" value="Genomic_DNA"/>
</dbReference>
<dbReference type="Pfam" id="PF13519">
    <property type="entry name" value="VWA_2"/>
    <property type="match status" value="1"/>
</dbReference>
<dbReference type="InterPro" id="IPR050768">
    <property type="entry name" value="UPF0353/GerABKA_families"/>
</dbReference>
<dbReference type="SMART" id="SM00327">
    <property type="entry name" value="VWA"/>
    <property type="match status" value="1"/>
</dbReference>
<keyword evidence="1" id="KW-1133">Transmembrane helix</keyword>
<keyword evidence="4" id="KW-1185">Reference proteome</keyword>
<accession>A0ABP9BII1</accession>
<organism evidence="3 4">
    <name type="scientific">Lysobacter hankyongensis</name>
    <dbReference type="NCBI Taxonomy" id="1176535"/>
    <lineage>
        <taxon>Bacteria</taxon>
        <taxon>Pseudomonadati</taxon>
        <taxon>Pseudomonadota</taxon>
        <taxon>Gammaproteobacteria</taxon>
        <taxon>Lysobacterales</taxon>
        <taxon>Lysobacteraceae</taxon>
        <taxon>Lysobacter</taxon>
    </lineage>
</organism>
<reference evidence="4" key="1">
    <citation type="journal article" date="2019" name="Int. J. Syst. Evol. Microbiol.">
        <title>The Global Catalogue of Microorganisms (GCM) 10K type strain sequencing project: providing services to taxonomists for standard genome sequencing and annotation.</title>
        <authorList>
            <consortium name="The Broad Institute Genomics Platform"/>
            <consortium name="The Broad Institute Genome Sequencing Center for Infectious Disease"/>
            <person name="Wu L."/>
            <person name="Ma J."/>
        </authorList>
    </citation>
    <scope>NUCLEOTIDE SEQUENCE [LARGE SCALE GENOMIC DNA]</scope>
    <source>
        <strain evidence="4">JCM 18204</strain>
    </source>
</reference>
<sequence length="338" mass="36523">MNDAGHWLLSVFAWPWWLCALPLPWLARRLLPAAGAGAPALRVPFGERLGAIGGRIGPARAQRLGVLPWLAWALLCVAAARPQQLGEVVQPPQTARDLMLAVDLSGSMDERDIELEGRTVSRLVAAKAVIDAFLERRQGDRVGLIVFGERAYALTPLTRDLDTVREQLRSMEAKIAGPATAIGDAIALATKRLQARPADQRVLILLTDGVNTPGLLEPEKAAAIARDAGVRIHTVAFGGYGAGLSVFGLPIRMPGNAALTDEAGMKRVADITGGRAFVARDAEQLVGIYDEIERLEPVKLPGQRLRPKIERYAWPLAASLLCALLALLLRQWSSRRSS</sequence>
<gene>
    <name evidence="3" type="ORF">GCM10023307_20750</name>
</gene>
<feature type="transmembrane region" description="Helical" evidence="1">
    <location>
        <begin position="6"/>
        <end position="27"/>
    </location>
</feature>
<dbReference type="Proteomes" id="UP001499959">
    <property type="component" value="Unassembled WGS sequence"/>
</dbReference>
<evidence type="ECO:0000313" key="3">
    <source>
        <dbReference type="EMBL" id="GAA4794940.1"/>
    </source>
</evidence>
<dbReference type="RefSeq" id="WP_345303252.1">
    <property type="nucleotide sequence ID" value="NZ_BAABJE010000010.1"/>
</dbReference>
<keyword evidence="1" id="KW-0812">Transmembrane</keyword>
<dbReference type="Gene3D" id="3.40.50.410">
    <property type="entry name" value="von Willebrand factor, type A domain"/>
    <property type="match status" value="1"/>
</dbReference>
<dbReference type="InterPro" id="IPR002035">
    <property type="entry name" value="VWF_A"/>
</dbReference>
<evidence type="ECO:0000256" key="1">
    <source>
        <dbReference type="SAM" id="Phobius"/>
    </source>
</evidence>
<evidence type="ECO:0000259" key="2">
    <source>
        <dbReference type="PROSITE" id="PS50234"/>
    </source>
</evidence>
<name>A0ABP9BII1_9GAMM</name>
<comment type="caution">
    <text evidence="3">The sequence shown here is derived from an EMBL/GenBank/DDBJ whole genome shotgun (WGS) entry which is preliminary data.</text>
</comment>
<protein>
    <submittedName>
        <fullName evidence="3">VWA domain-containing protein</fullName>
    </submittedName>
</protein>
<dbReference type="PANTHER" id="PTHR22550:SF18">
    <property type="entry name" value="VWFA DOMAIN-CONTAINING PROTEIN"/>
    <property type="match status" value="1"/>
</dbReference>